<feature type="compositionally biased region" description="Low complexity" evidence="2">
    <location>
        <begin position="168"/>
        <end position="181"/>
    </location>
</feature>
<feature type="compositionally biased region" description="Acidic residues" evidence="2">
    <location>
        <begin position="123"/>
        <end position="137"/>
    </location>
</feature>
<dbReference type="InterPro" id="IPR006597">
    <property type="entry name" value="Sel1-like"/>
</dbReference>
<feature type="compositionally biased region" description="Low complexity" evidence="2">
    <location>
        <begin position="65"/>
        <end position="78"/>
    </location>
</feature>
<feature type="compositionally biased region" description="Low complexity" evidence="2">
    <location>
        <begin position="398"/>
        <end position="413"/>
    </location>
</feature>
<feature type="compositionally biased region" description="Basic and acidic residues" evidence="2">
    <location>
        <begin position="113"/>
        <end position="122"/>
    </location>
</feature>
<dbReference type="GeneID" id="80883542"/>
<organism evidence="3 4">
    <name type="scientific">Lipomyces tetrasporus</name>
    <dbReference type="NCBI Taxonomy" id="54092"/>
    <lineage>
        <taxon>Eukaryota</taxon>
        <taxon>Fungi</taxon>
        <taxon>Dikarya</taxon>
        <taxon>Ascomycota</taxon>
        <taxon>Saccharomycotina</taxon>
        <taxon>Lipomycetes</taxon>
        <taxon>Lipomycetales</taxon>
        <taxon>Lipomycetaceae</taxon>
        <taxon>Lipomyces</taxon>
    </lineage>
</organism>
<keyword evidence="1" id="KW-0677">Repeat</keyword>
<evidence type="ECO:0000256" key="2">
    <source>
        <dbReference type="SAM" id="MobiDB-lite"/>
    </source>
</evidence>
<feature type="compositionally biased region" description="Pro residues" evidence="2">
    <location>
        <begin position="42"/>
        <end position="64"/>
    </location>
</feature>
<feature type="compositionally biased region" description="Low complexity" evidence="2">
    <location>
        <begin position="609"/>
        <end position="619"/>
    </location>
</feature>
<feature type="region of interest" description="Disordered" evidence="2">
    <location>
        <begin position="1"/>
        <end position="619"/>
    </location>
</feature>
<accession>A0AAD7QN91</accession>
<keyword evidence="4" id="KW-1185">Reference proteome</keyword>
<comment type="caution">
    <text evidence="3">The sequence shown here is derived from an EMBL/GenBank/DDBJ whole genome shotgun (WGS) entry which is preliminary data.</text>
</comment>
<evidence type="ECO:0000313" key="4">
    <source>
        <dbReference type="Proteomes" id="UP001217417"/>
    </source>
</evidence>
<protein>
    <recommendedName>
        <fullName evidence="5">HCP-like protein</fullName>
    </recommendedName>
</protein>
<sequence length="1012" mass="110446">MAYPPPPSRLPRRQRPSDDHLYGLGPASAGPYPDSRPVQMPRGPPQQGYPPRPQQRGPPPPSHNYPPQQYYGAPGPYRRGPPQPPSASQAHADNLATGPPRRFPAPTHALRQRQRDKERFDDLGDDFGDDGNDDVPIDDYSSMVSEDLGAYDSRFPPGAGGGLAQMKLQQQRPPRRPVGVPQQPPPPPLQQQYQQQYRGNMEHLNGGMQRMDISGGGQPRRGPPPVRQAPYYDDDDYYYGGGQGNPRPPLPPPHVRGRGMPRSASGPIAVQSPPPLPVQGRRRGSDSPMYTGGPVSGPESSRRIEDAQYGAESGPVYQTPQKHSQERPTLDIATTPSPVPSPSPFPATDARHSGDYTETVDNVLDMYMDDNPIDSDHVPNGSASTNEILRNDTDLADEPNFGPSNSSNSSSESSEPRTESPYPPPQFARQIRPMQPMEYVDEAEYYPPKPPVTMLPPLLRKPMPPQGYVPRPASPYGQPPQQDVQYPVSPVRGPSLPGNQQIPPGQNMPGQGYRGLQQPPPPMQGGAGARGLSRDQTFEPDGARMSPLPRAATLESEAGGGPPRNQSFARAPTYEYEDTASSADRYARPLQREPVLSGVKASPSPVPAPQQNQLPQAANQVQALLSTSHPAPVRQYSPASAMASAQVILPPDPITVPTPLTQSAFDAARQRAKDQKHNAEVQLAYAKALLEAASSPTLSSRSGELDSKAIRKYIENWTVSAQKIVKKFASGSKPYPEAVYFLGTCYGAGGKLGLEMNREKEFEYYKKASKLGHARGSYRTAVCYELGSGTRKDEGKAWTYYKQAAQQGDTASMYKIGMVLLRGGLGQGQSTSESLIWLKRAADQADHENPHALYELARLYETADGSNGFLPHDDGLALDLYGKAAVLGYLPAQFKMGAAHEYGHMGCEVDPKRSIAWYSRAAQKGDAESELGLSGWYLTGADNVLPKSETESYLWARRSSEKGLAKAEYAVGYFMENGIGTTVNMHEAIRWYKKAAAQRYQKAVNRLRDLNV</sequence>
<dbReference type="PANTHER" id="PTHR46430">
    <property type="entry name" value="PROTEIN SKT5-RELATED"/>
    <property type="match status" value="1"/>
</dbReference>
<gene>
    <name evidence="3" type="ORF">POJ06DRAFT_259380</name>
</gene>
<evidence type="ECO:0000313" key="3">
    <source>
        <dbReference type="EMBL" id="KAJ8098404.1"/>
    </source>
</evidence>
<feature type="compositionally biased region" description="Low complexity" evidence="2">
    <location>
        <begin position="190"/>
        <end position="199"/>
    </location>
</feature>
<dbReference type="PANTHER" id="PTHR46430:SF3">
    <property type="entry name" value="ACTIVATOR OF C KINASE PROTEIN 1"/>
    <property type="match status" value="1"/>
</dbReference>
<dbReference type="SMART" id="SM00671">
    <property type="entry name" value="SEL1"/>
    <property type="match status" value="7"/>
</dbReference>
<dbReference type="Pfam" id="PF08238">
    <property type="entry name" value="Sel1"/>
    <property type="match status" value="7"/>
</dbReference>
<dbReference type="InterPro" id="IPR051726">
    <property type="entry name" value="Chitin_Synth_Reg"/>
</dbReference>
<proteinExistence type="predicted"/>
<dbReference type="SUPFAM" id="SSF81901">
    <property type="entry name" value="HCP-like"/>
    <property type="match status" value="1"/>
</dbReference>
<dbReference type="InterPro" id="IPR011990">
    <property type="entry name" value="TPR-like_helical_dom_sf"/>
</dbReference>
<evidence type="ECO:0008006" key="5">
    <source>
        <dbReference type="Google" id="ProtNLM"/>
    </source>
</evidence>
<dbReference type="RefSeq" id="XP_056041854.1">
    <property type="nucleotide sequence ID" value="XM_056188376.1"/>
</dbReference>
<name>A0AAD7QN91_9ASCO</name>
<dbReference type="AlphaFoldDB" id="A0AAD7QN91"/>
<dbReference type="EMBL" id="JARPMG010000009">
    <property type="protein sequence ID" value="KAJ8098404.1"/>
    <property type="molecule type" value="Genomic_DNA"/>
</dbReference>
<dbReference type="Gene3D" id="1.25.40.10">
    <property type="entry name" value="Tetratricopeptide repeat domain"/>
    <property type="match status" value="2"/>
</dbReference>
<dbReference type="Proteomes" id="UP001217417">
    <property type="component" value="Unassembled WGS sequence"/>
</dbReference>
<evidence type="ECO:0000256" key="1">
    <source>
        <dbReference type="ARBA" id="ARBA00022737"/>
    </source>
</evidence>
<reference evidence="3" key="1">
    <citation type="submission" date="2023-03" db="EMBL/GenBank/DDBJ databases">
        <title>Near-Complete genome sequence of Lipomyces tetrasporous NRRL Y-64009, an oleaginous yeast capable of growing on lignocellulosic hydrolysates.</title>
        <authorList>
            <consortium name="Lawrence Berkeley National Laboratory"/>
            <person name="Jagtap S.S."/>
            <person name="Liu J.-J."/>
            <person name="Walukiewicz H.E."/>
            <person name="Pangilinan J."/>
            <person name="Lipzen A."/>
            <person name="Ahrendt S."/>
            <person name="Koriabine M."/>
            <person name="Cobaugh K."/>
            <person name="Salamov A."/>
            <person name="Yoshinaga Y."/>
            <person name="Ng V."/>
            <person name="Daum C."/>
            <person name="Grigoriev I.V."/>
            <person name="Slininger P.J."/>
            <person name="Dien B.S."/>
            <person name="Jin Y.-S."/>
            <person name="Rao C.V."/>
        </authorList>
    </citation>
    <scope>NUCLEOTIDE SEQUENCE</scope>
    <source>
        <strain evidence="3">NRRL Y-64009</strain>
    </source>
</reference>